<dbReference type="AlphaFoldDB" id="A0AAN8NLD4"/>
<gene>
    <name evidence="2" type="ORF">TWF506_000406</name>
</gene>
<evidence type="ECO:0000313" key="2">
    <source>
        <dbReference type="EMBL" id="KAK6520120.1"/>
    </source>
</evidence>
<evidence type="ECO:0000256" key="1">
    <source>
        <dbReference type="SAM" id="MobiDB-lite"/>
    </source>
</evidence>
<name>A0AAN8NLD4_9PEZI</name>
<reference evidence="2 3" key="1">
    <citation type="submission" date="2019-10" db="EMBL/GenBank/DDBJ databases">
        <authorList>
            <person name="Palmer J.M."/>
        </authorList>
    </citation>
    <scope>NUCLEOTIDE SEQUENCE [LARGE SCALE GENOMIC DNA]</scope>
    <source>
        <strain evidence="2 3">TWF506</strain>
    </source>
</reference>
<evidence type="ECO:0000313" key="3">
    <source>
        <dbReference type="Proteomes" id="UP001307849"/>
    </source>
</evidence>
<protein>
    <submittedName>
        <fullName evidence="2">Uncharacterized protein</fullName>
    </submittedName>
</protein>
<organism evidence="2 3">
    <name type="scientific">Arthrobotrys conoides</name>
    <dbReference type="NCBI Taxonomy" id="74498"/>
    <lineage>
        <taxon>Eukaryota</taxon>
        <taxon>Fungi</taxon>
        <taxon>Dikarya</taxon>
        <taxon>Ascomycota</taxon>
        <taxon>Pezizomycotina</taxon>
        <taxon>Orbiliomycetes</taxon>
        <taxon>Orbiliales</taxon>
        <taxon>Orbiliaceae</taxon>
        <taxon>Arthrobotrys</taxon>
    </lineage>
</organism>
<dbReference type="Proteomes" id="UP001307849">
    <property type="component" value="Unassembled WGS sequence"/>
</dbReference>
<sequence>MSNSGRWTSAWSPGIFVCLRGRRMFLFAIISAALCVGLTSSHIITVKGAGIPPSSASSTNKDRDYGISIITTQTSTVVDGHLSSSIITSTTSTSTTSAAFPTGNQGSDKRADVDKLAPFSLPTSFHVACRQPFWVLDNIIIARINDGKVPEEAVFHRLTENLTFQDWEEEIGKFKKLLEAQSPGLQKDWGAYMNKVVGEVSQAQRYCRMCGCADDGTMIPGAGNVYRDGSRASNRVNRQKCRVKSAVIFCTSLYACECIFTQANVFRGKGHGKYFNWGLAFNPEDIVAAAREIGPQGIQAGPEPPAGYVGQAIDHNFRVNVAPPNEPEYFLEGPGPQLPYNPDAQLGMVQYTNAELPPDDPNYDPFPVDMNAYAQEQARQLWQPENRLPPPGQDVEGFFPENFPPEYENYPTDDGTGGAPGDSAGYPGYDYWRNNGGNNGGGYRGGYGGGYGGGSGGGYSGGLRKRKDQLQNTKAGDDATTGGKKDAIVEVDRGRLEIVAAS</sequence>
<dbReference type="EMBL" id="JAVHJM010000001">
    <property type="protein sequence ID" value="KAK6520120.1"/>
    <property type="molecule type" value="Genomic_DNA"/>
</dbReference>
<feature type="region of interest" description="Disordered" evidence="1">
    <location>
        <begin position="446"/>
        <end position="486"/>
    </location>
</feature>
<keyword evidence="3" id="KW-1185">Reference proteome</keyword>
<feature type="compositionally biased region" description="Gly residues" evidence="1">
    <location>
        <begin position="446"/>
        <end position="461"/>
    </location>
</feature>
<accession>A0AAN8NLD4</accession>
<proteinExistence type="predicted"/>
<comment type="caution">
    <text evidence="2">The sequence shown here is derived from an EMBL/GenBank/DDBJ whole genome shotgun (WGS) entry which is preliminary data.</text>
</comment>